<dbReference type="RefSeq" id="WP_353499770.1">
    <property type="nucleotide sequence ID" value="NZ_CP115921.1"/>
</dbReference>
<evidence type="ECO:0000313" key="1">
    <source>
        <dbReference type="EMBL" id="XCD18625.1"/>
    </source>
</evidence>
<proteinExistence type="predicted"/>
<dbReference type="EMBL" id="CP115921">
    <property type="protein sequence ID" value="XCD18625.1"/>
    <property type="molecule type" value="Genomic_DNA"/>
</dbReference>
<protein>
    <submittedName>
        <fullName evidence="1">Uncharacterized protein</fullName>
    </submittedName>
</protein>
<accession>A0AAU8BQR9</accession>
<reference evidence="1" key="1">
    <citation type="submission" date="2023-01" db="EMBL/GenBank/DDBJ databases">
        <title>Vibrio sp. CB1-14 genome sequencing.</title>
        <authorList>
            <person name="Otstavnykh N."/>
            <person name="Isaeva M."/>
            <person name="Meleshko D."/>
        </authorList>
    </citation>
    <scope>NUCLEOTIDE SEQUENCE</scope>
    <source>
        <strain evidence="1">CB1-14</strain>
    </source>
</reference>
<gene>
    <name evidence="1" type="ORF">PG915_17855</name>
</gene>
<sequence length="66" mass="7376">MVTNKQRVIELLVATKYGVSASEMPTLIDVPKDEALGIINELISEGENIHSLGDGRVCTLFYWCHR</sequence>
<dbReference type="KEGG" id="vck:PG915_17855"/>
<dbReference type="AlphaFoldDB" id="A0AAU8BQR9"/>
<organism evidence="1">
    <name type="scientific">Vibrio chaetopteri</name>
    <dbReference type="NCBI Taxonomy" id="3016528"/>
    <lineage>
        <taxon>Bacteria</taxon>
        <taxon>Pseudomonadati</taxon>
        <taxon>Pseudomonadota</taxon>
        <taxon>Gammaproteobacteria</taxon>
        <taxon>Vibrionales</taxon>
        <taxon>Vibrionaceae</taxon>
        <taxon>Vibrio</taxon>
    </lineage>
</organism>
<name>A0AAU8BQR9_9VIBR</name>